<keyword evidence="1" id="KW-0732">Signal</keyword>
<dbReference type="AlphaFoldDB" id="A0A2S6HLM5"/>
<evidence type="ECO:0000313" key="2">
    <source>
        <dbReference type="EMBL" id="PPK78398.1"/>
    </source>
</evidence>
<sequence>MKKNRILLFSLVIALGLPLTVSAKIEHGISKGHLKLQTDGTYKLYQTYRKEDGNMAKNEWLQVGDDNSSVGVSYFQYYGNDENILSNTTTPDGYLVNYDGSWYKNCPSAAITETEGSRIEHNSAVFFPFSYDGSVMKNDYLGFTMNYDETDYQKGIELGMRNYTCSSSYAVCWISLPDGSKADVIIYPFDLSTDDAIKANIENDNTNSWANITNDEKVIGGQLFKGYRLYSKETYYDDEVNKPNLSSSLIAQSITKITNPVVTSKVYRPIPGGASLGIEFTIKSPEAEAQLMNWLNSRTTITK</sequence>
<feature type="signal peptide" evidence="1">
    <location>
        <begin position="1"/>
        <end position="23"/>
    </location>
</feature>
<accession>A0A2S6HLM5</accession>
<gene>
    <name evidence="2" type="ORF">BXY41_11572</name>
</gene>
<dbReference type="EMBL" id="PTJA01000015">
    <property type="protein sequence ID" value="PPK78398.1"/>
    <property type="molecule type" value="Genomic_DNA"/>
</dbReference>
<evidence type="ECO:0000256" key="1">
    <source>
        <dbReference type="SAM" id="SignalP"/>
    </source>
</evidence>
<organism evidence="2 3">
    <name type="scientific">Lacrimispora xylanisolvens</name>
    <dbReference type="NCBI Taxonomy" id="384636"/>
    <lineage>
        <taxon>Bacteria</taxon>
        <taxon>Bacillati</taxon>
        <taxon>Bacillota</taxon>
        <taxon>Clostridia</taxon>
        <taxon>Lachnospirales</taxon>
        <taxon>Lachnospiraceae</taxon>
        <taxon>Lacrimispora</taxon>
    </lineage>
</organism>
<reference evidence="2 3" key="1">
    <citation type="submission" date="2018-02" db="EMBL/GenBank/DDBJ databases">
        <title>Genomic Encyclopedia of Archaeal and Bacterial Type Strains, Phase II (KMG-II): from individual species to whole genera.</title>
        <authorList>
            <person name="Goeker M."/>
        </authorList>
    </citation>
    <scope>NUCLEOTIDE SEQUENCE [LARGE SCALE GENOMIC DNA]</scope>
    <source>
        <strain evidence="2 3">DSM 3808</strain>
    </source>
</reference>
<proteinExistence type="predicted"/>
<feature type="chain" id="PRO_5018069198" evidence="1">
    <location>
        <begin position="24"/>
        <end position="303"/>
    </location>
</feature>
<keyword evidence="3" id="KW-1185">Reference proteome</keyword>
<dbReference type="OrthoDB" id="9768004at2"/>
<evidence type="ECO:0000313" key="3">
    <source>
        <dbReference type="Proteomes" id="UP000237749"/>
    </source>
</evidence>
<comment type="caution">
    <text evidence="2">The sequence shown here is derived from an EMBL/GenBank/DDBJ whole genome shotgun (WGS) entry which is preliminary data.</text>
</comment>
<dbReference type="Proteomes" id="UP000237749">
    <property type="component" value="Unassembled WGS sequence"/>
</dbReference>
<dbReference type="RefSeq" id="WP_104439137.1">
    <property type="nucleotide sequence ID" value="NZ_PTJA01000015.1"/>
</dbReference>
<name>A0A2S6HLM5_9FIRM</name>
<protein>
    <submittedName>
        <fullName evidence="2">Uncharacterized protein</fullName>
    </submittedName>
</protein>